<dbReference type="AlphaFoldDB" id="A0A133VJT3"/>
<evidence type="ECO:0008006" key="3">
    <source>
        <dbReference type="Google" id="ProtNLM"/>
    </source>
</evidence>
<organism evidence="1 2">
    <name type="scientific">candidate division MSBL1 archaeon SCGC-AAA382A20</name>
    <dbReference type="NCBI Taxonomy" id="1698280"/>
    <lineage>
        <taxon>Archaea</taxon>
        <taxon>Methanobacteriati</taxon>
        <taxon>Methanobacteriota</taxon>
        <taxon>candidate division MSBL1</taxon>
    </lineage>
</organism>
<dbReference type="Proteomes" id="UP000070263">
    <property type="component" value="Unassembled WGS sequence"/>
</dbReference>
<evidence type="ECO:0000313" key="1">
    <source>
        <dbReference type="EMBL" id="KXB06703.1"/>
    </source>
</evidence>
<proteinExistence type="predicted"/>
<gene>
    <name evidence="1" type="ORF">AKJ51_03110</name>
</gene>
<reference evidence="1 2" key="1">
    <citation type="journal article" date="2016" name="Sci. Rep.">
        <title>Metabolic traits of an uncultured archaeal lineage -MSBL1- from brine pools of the Red Sea.</title>
        <authorList>
            <person name="Mwirichia R."/>
            <person name="Alam I."/>
            <person name="Rashid M."/>
            <person name="Vinu M."/>
            <person name="Ba-Alawi W."/>
            <person name="Anthony Kamau A."/>
            <person name="Kamanda Ngugi D."/>
            <person name="Goker M."/>
            <person name="Klenk H.P."/>
            <person name="Bajic V."/>
            <person name="Stingl U."/>
        </authorList>
    </citation>
    <scope>NUCLEOTIDE SEQUENCE [LARGE SCALE GENOMIC DNA]</scope>
    <source>
        <strain evidence="1">SCGC-AAA382A20</strain>
    </source>
</reference>
<sequence length="86" mass="10238">MREKVLKKSIEIYNKYRSPLATAELIQVEEDRFKVRFEGSFCFSCGMDEYLMDFVYILNSKGFEAELSEFRSKDKEELVAEYKILN</sequence>
<keyword evidence="2" id="KW-1185">Reference proteome</keyword>
<protein>
    <recommendedName>
        <fullName evidence="3">NIF system FeS cluster assembly NifU C-terminal domain-containing protein</fullName>
    </recommendedName>
</protein>
<name>A0A133VJT3_9EURY</name>
<accession>A0A133VJT3</accession>
<dbReference type="EMBL" id="LHYE01000034">
    <property type="protein sequence ID" value="KXB06703.1"/>
    <property type="molecule type" value="Genomic_DNA"/>
</dbReference>
<comment type="caution">
    <text evidence="1">The sequence shown here is derived from an EMBL/GenBank/DDBJ whole genome shotgun (WGS) entry which is preliminary data.</text>
</comment>
<evidence type="ECO:0000313" key="2">
    <source>
        <dbReference type="Proteomes" id="UP000070263"/>
    </source>
</evidence>